<evidence type="ECO:0000256" key="1">
    <source>
        <dbReference type="ARBA" id="ARBA00002869"/>
    </source>
</evidence>
<dbReference type="PIRSF" id="PIRSF001438">
    <property type="entry name" value="4pyrrol_synth_OHMeBilane_synth"/>
    <property type="match status" value="1"/>
</dbReference>
<accession>A0A1M6YX29</accession>
<comment type="similarity">
    <text evidence="3 8">Belongs to the HMBS family.</text>
</comment>
<keyword evidence="12" id="KW-1185">Reference proteome</keyword>
<dbReference type="SUPFAM" id="SSF53850">
    <property type="entry name" value="Periplasmic binding protein-like II"/>
    <property type="match status" value="1"/>
</dbReference>
<dbReference type="PANTHER" id="PTHR11557:SF0">
    <property type="entry name" value="PORPHOBILINOGEN DEAMINASE"/>
    <property type="match status" value="1"/>
</dbReference>
<dbReference type="InterPro" id="IPR022417">
    <property type="entry name" value="Porphobilin_deaminase_N"/>
</dbReference>
<evidence type="ECO:0000256" key="6">
    <source>
        <dbReference type="ARBA" id="ARBA00023244"/>
    </source>
</evidence>
<dbReference type="SUPFAM" id="SSF54782">
    <property type="entry name" value="Porphobilinogen deaminase (hydroxymethylbilane synthase), C-terminal domain"/>
    <property type="match status" value="1"/>
</dbReference>
<dbReference type="GO" id="GO:0004418">
    <property type="term" value="F:hydroxymethylbilane synthase activity"/>
    <property type="evidence" value="ECO:0007669"/>
    <property type="project" value="UniProtKB-UniRule"/>
</dbReference>
<dbReference type="STRING" id="1121393.SAMN02745216_04853"/>
<dbReference type="Proteomes" id="UP000183994">
    <property type="component" value="Unassembled WGS sequence"/>
</dbReference>
<feature type="domain" description="Porphobilinogen deaminase N-terminal" evidence="9">
    <location>
        <begin position="7"/>
        <end position="211"/>
    </location>
</feature>
<dbReference type="Pfam" id="PF01379">
    <property type="entry name" value="Porphobil_deam"/>
    <property type="match status" value="1"/>
</dbReference>
<reference evidence="12" key="1">
    <citation type="submission" date="2016-11" db="EMBL/GenBank/DDBJ databases">
        <authorList>
            <person name="Varghese N."/>
            <person name="Submissions S."/>
        </authorList>
    </citation>
    <scope>NUCLEOTIDE SEQUENCE [LARGE SCALE GENOMIC DNA]</scope>
    <source>
        <strain evidence="12">DSM 16219</strain>
    </source>
</reference>
<keyword evidence="6 8" id="KW-0627">Porphyrin biosynthesis</keyword>
<dbReference type="GO" id="GO:0006782">
    <property type="term" value="P:protoporphyrinogen IX biosynthetic process"/>
    <property type="evidence" value="ECO:0007669"/>
    <property type="project" value="UniProtKB-UniRule"/>
</dbReference>
<evidence type="ECO:0000259" key="9">
    <source>
        <dbReference type="Pfam" id="PF01379"/>
    </source>
</evidence>
<feature type="domain" description="Porphobilinogen deaminase C-terminal" evidence="10">
    <location>
        <begin position="229"/>
        <end position="297"/>
    </location>
</feature>
<dbReference type="InterPro" id="IPR036803">
    <property type="entry name" value="Porphobilinogen_deaminase_C_sf"/>
</dbReference>
<comment type="catalytic activity">
    <reaction evidence="7 8">
        <text>4 porphobilinogen + H2O = hydroxymethylbilane + 4 NH4(+)</text>
        <dbReference type="Rhea" id="RHEA:13185"/>
        <dbReference type="ChEBI" id="CHEBI:15377"/>
        <dbReference type="ChEBI" id="CHEBI:28938"/>
        <dbReference type="ChEBI" id="CHEBI:57845"/>
        <dbReference type="ChEBI" id="CHEBI:58126"/>
        <dbReference type="EC" id="2.5.1.61"/>
    </reaction>
</comment>
<evidence type="ECO:0000256" key="8">
    <source>
        <dbReference type="HAMAP-Rule" id="MF_00260"/>
    </source>
</evidence>
<evidence type="ECO:0000256" key="3">
    <source>
        <dbReference type="ARBA" id="ARBA00005638"/>
    </source>
</evidence>
<comment type="function">
    <text evidence="1 8">Tetrapolymerization of the monopyrrole PBG into the hydroxymethylbilane pre-uroporphyrinogen in several discrete steps.</text>
</comment>
<dbReference type="NCBIfam" id="TIGR00212">
    <property type="entry name" value="hemC"/>
    <property type="match status" value="1"/>
</dbReference>
<dbReference type="InterPro" id="IPR022419">
    <property type="entry name" value="Porphobilin_deaminase_cofac_BS"/>
</dbReference>
<dbReference type="EMBL" id="FQZU01000054">
    <property type="protein sequence ID" value="SHL22851.1"/>
    <property type="molecule type" value="Genomic_DNA"/>
</dbReference>
<name>A0A1M6YX29_9BACT</name>
<evidence type="ECO:0000256" key="7">
    <source>
        <dbReference type="ARBA" id="ARBA00048169"/>
    </source>
</evidence>
<keyword evidence="5 8" id="KW-0808">Transferase</keyword>
<dbReference type="GO" id="GO:0005737">
    <property type="term" value="C:cytoplasm"/>
    <property type="evidence" value="ECO:0007669"/>
    <property type="project" value="UniProtKB-UniRule"/>
</dbReference>
<evidence type="ECO:0000259" key="10">
    <source>
        <dbReference type="Pfam" id="PF03900"/>
    </source>
</evidence>
<protein>
    <recommendedName>
        <fullName evidence="8">Porphobilinogen deaminase</fullName>
        <shortName evidence="8">PBG</shortName>
        <ecNumber evidence="8">2.5.1.61</ecNumber>
    </recommendedName>
    <alternativeName>
        <fullName evidence="8">Hydroxymethylbilane synthase</fullName>
        <shortName evidence="8">HMBS</shortName>
    </alternativeName>
    <alternativeName>
        <fullName evidence="8">Pre-uroporphyrinogen synthase</fullName>
    </alternativeName>
</protein>
<dbReference type="PANTHER" id="PTHR11557">
    <property type="entry name" value="PORPHOBILINOGEN DEAMINASE"/>
    <property type="match status" value="1"/>
</dbReference>
<comment type="pathway">
    <text evidence="2">Porphyrin-containing compound metabolism; protoporphyrin-IX biosynthesis; coproporphyrinogen-III from 5-aminolevulinate: step 2/4.</text>
</comment>
<dbReference type="RefSeq" id="WP_073478834.1">
    <property type="nucleotide sequence ID" value="NZ_FQZU01000054.1"/>
</dbReference>
<proteinExistence type="inferred from homology"/>
<evidence type="ECO:0000256" key="2">
    <source>
        <dbReference type="ARBA" id="ARBA00004735"/>
    </source>
</evidence>
<dbReference type="UniPathway" id="UPA00251">
    <property type="reaction ID" value="UER00319"/>
</dbReference>
<dbReference type="OrthoDB" id="9810298at2"/>
<comment type="subunit">
    <text evidence="4 8">Monomer.</text>
</comment>
<dbReference type="FunFam" id="3.40.190.10:FF:000004">
    <property type="entry name" value="Porphobilinogen deaminase"/>
    <property type="match status" value="1"/>
</dbReference>
<dbReference type="EC" id="2.5.1.61" evidence="8"/>
<evidence type="ECO:0000256" key="4">
    <source>
        <dbReference type="ARBA" id="ARBA00011245"/>
    </source>
</evidence>
<gene>
    <name evidence="8" type="primary">hemC</name>
    <name evidence="11" type="ORF">SAMN02745216_04853</name>
</gene>
<dbReference type="CDD" id="cd13646">
    <property type="entry name" value="PBP2_EcHMBS_like"/>
    <property type="match status" value="1"/>
</dbReference>
<dbReference type="InterPro" id="IPR000860">
    <property type="entry name" value="HemC"/>
</dbReference>
<dbReference type="Pfam" id="PF03900">
    <property type="entry name" value="Porphobil_deamC"/>
    <property type="match status" value="1"/>
</dbReference>
<dbReference type="HAMAP" id="MF_00260">
    <property type="entry name" value="Porphobil_deam"/>
    <property type="match status" value="1"/>
</dbReference>
<organism evidence="11 12">
    <name type="scientific">Desulfatibacillum alkenivorans DSM 16219</name>
    <dbReference type="NCBI Taxonomy" id="1121393"/>
    <lineage>
        <taxon>Bacteria</taxon>
        <taxon>Pseudomonadati</taxon>
        <taxon>Thermodesulfobacteriota</taxon>
        <taxon>Desulfobacteria</taxon>
        <taxon>Desulfobacterales</taxon>
        <taxon>Desulfatibacillaceae</taxon>
        <taxon>Desulfatibacillum</taxon>
    </lineage>
</organism>
<dbReference type="Gene3D" id="3.30.160.40">
    <property type="entry name" value="Porphobilinogen deaminase, C-terminal domain"/>
    <property type="match status" value="1"/>
</dbReference>
<feature type="modified residue" description="S-(dipyrrolylmethanemethyl)cysteine" evidence="8">
    <location>
        <position position="243"/>
    </location>
</feature>
<sequence length="310" mass="33035">MADQILIKIGTRGSPLALWQAEHVAALLERGNPNVKTELVIIKTKGDKILDVPLAKVGGKGLFVKEIEESLLDGRTDMAVHSMKDVPSEFPPGLCLAAIMEREDPRDALICSRAKGLLDLPPNAKIGTSSLRRSAQLLALMPDLQIEPLRGNIGTRLGKLTSLNLDAIVLAAAGVKRMAMDDKVSEYIPEETVLPAVGQGAMGIEIREDDPVAGPLARALNHEPTQVIVTGERAFLKRLDGGCQVPVAAHGRLKGDFLQLTGVIAGVDGTPIFRDSVSGKKEDAKELGVKLAEKLLNAGGKAVLDELLDH</sequence>
<dbReference type="AlphaFoldDB" id="A0A1M6YX29"/>
<dbReference type="PROSITE" id="PS00533">
    <property type="entry name" value="PORPHOBILINOGEN_DEAM"/>
    <property type="match status" value="1"/>
</dbReference>
<dbReference type="Gene3D" id="3.40.190.10">
    <property type="entry name" value="Periplasmic binding protein-like II"/>
    <property type="match status" value="2"/>
</dbReference>
<comment type="miscellaneous">
    <text evidence="8">The porphobilinogen subunits are added to the dipyrromethane group.</text>
</comment>
<dbReference type="FunFam" id="3.40.190.10:FF:000005">
    <property type="entry name" value="Porphobilinogen deaminase"/>
    <property type="match status" value="1"/>
</dbReference>
<evidence type="ECO:0000313" key="11">
    <source>
        <dbReference type="EMBL" id="SHL22851.1"/>
    </source>
</evidence>
<dbReference type="PRINTS" id="PR00151">
    <property type="entry name" value="PORPHBDMNASE"/>
</dbReference>
<evidence type="ECO:0000313" key="12">
    <source>
        <dbReference type="Proteomes" id="UP000183994"/>
    </source>
</evidence>
<comment type="cofactor">
    <cofactor evidence="8">
        <name>dipyrromethane</name>
        <dbReference type="ChEBI" id="CHEBI:60342"/>
    </cofactor>
    <text evidence="8">Binds 1 dipyrromethane group covalently.</text>
</comment>
<dbReference type="InterPro" id="IPR022418">
    <property type="entry name" value="Porphobilinogen_deaminase_C"/>
</dbReference>
<evidence type="ECO:0000256" key="5">
    <source>
        <dbReference type="ARBA" id="ARBA00022679"/>
    </source>
</evidence>